<gene>
    <name evidence="2" type="primary">Aste57867_12572</name>
    <name evidence="1" type="ORF">As57867_012526</name>
    <name evidence="2" type="ORF">ASTE57867_12572</name>
</gene>
<reference evidence="2 3" key="1">
    <citation type="submission" date="2019-03" db="EMBL/GenBank/DDBJ databases">
        <authorList>
            <person name="Gaulin E."/>
            <person name="Dumas B."/>
        </authorList>
    </citation>
    <scope>NUCLEOTIDE SEQUENCE [LARGE SCALE GENOMIC DNA]</scope>
    <source>
        <strain evidence="2">CBS 568.67</strain>
    </source>
</reference>
<dbReference type="Proteomes" id="UP000332933">
    <property type="component" value="Unassembled WGS sequence"/>
</dbReference>
<reference evidence="1" key="2">
    <citation type="submission" date="2019-06" db="EMBL/GenBank/DDBJ databases">
        <title>Genomics analysis of Aphanomyces spp. identifies a new class of oomycete effector associated with host adaptation.</title>
        <authorList>
            <person name="Gaulin E."/>
        </authorList>
    </citation>
    <scope>NUCLEOTIDE SEQUENCE</scope>
    <source>
        <strain evidence="1">CBS 578.67</strain>
    </source>
</reference>
<sequence>MNTTITRGKHLHDDVSEAKRLAECTRKAEYRARQRNERALLQAQVLHLKIQLQSLLRHKASQQRQAAAARATRPLLHQGGFSANQVQHATLREQLRRHRVLMTLLHRWVGGMVDQTLDSGRCWLHSTLLTEPTARQYGFRWLTDRVFHSALSSTCTVTHSASTLVDDFMRYQIHTDADGLEFLASESHVQATYFADYTTVADCLWDSFANERYETVLREGDFLYQRVYNTFHRISTFVILRRYTLPNRVVFVRVFLSEDEALPLQANQRRQNGFAWITMDKITDGVTLYRSNMVQFPIRTTDKTPPFETLVSVFGVETHPTRGVTMARLKTKAQQLFERQTAHRYGDLANRLLLHTDE</sequence>
<keyword evidence="3" id="KW-1185">Reference proteome</keyword>
<dbReference type="AlphaFoldDB" id="A0A485KWR0"/>
<proteinExistence type="predicted"/>
<evidence type="ECO:0000313" key="1">
    <source>
        <dbReference type="EMBL" id="KAF0696690.1"/>
    </source>
</evidence>
<organism evidence="2 3">
    <name type="scientific">Aphanomyces stellatus</name>
    <dbReference type="NCBI Taxonomy" id="120398"/>
    <lineage>
        <taxon>Eukaryota</taxon>
        <taxon>Sar</taxon>
        <taxon>Stramenopiles</taxon>
        <taxon>Oomycota</taxon>
        <taxon>Saprolegniomycetes</taxon>
        <taxon>Saprolegniales</taxon>
        <taxon>Verrucalvaceae</taxon>
        <taxon>Aphanomyces</taxon>
    </lineage>
</organism>
<evidence type="ECO:0000313" key="2">
    <source>
        <dbReference type="EMBL" id="VFT89423.1"/>
    </source>
</evidence>
<dbReference type="EMBL" id="CAADRA010005397">
    <property type="protein sequence ID" value="VFT89423.1"/>
    <property type="molecule type" value="Genomic_DNA"/>
</dbReference>
<dbReference type="EMBL" id="VJMH01005376">
    <property type="protein sequence ID" value="KAF0696690.1"/>
    <property type="molecule type" value="Genomic_DNA"/>
</dbReference>
<accession>A0A485KWR0</accession>
<name>A0A485KWR0_9STRA</name>
<evidence type="ECO:0000313" key="3">
    <source>
        <dbReference type="Proteomes" id="UP000332933"/>
    </source>
</evidence>
<protein>
    <submittedName>
        <fullName evidence="2">Aste57867_12572 protein</fullName>
    </submittedName>
</protein>